<dbReference type="PANTHER" id="PTHR34351">
    <property type="entry name" value="SLR1927 PROTEIN-RELATED"/>
    <property type="match status" value="1"/>
</dbReference>
<evidence type="ECO:0000313" key="2">
    <source>
        <dbReference type="EMBL" id="ABQ14356.1"/>
    </source>
</evidence>
<dbReference type="PANTHER" id="PTHR34351:SF1">
    <property type="entry name" value="SLR1927 PROTEIN"/>
    <property type="match status" value="1"/>
</dbReference>
<sequence>MIVRRTIAAVRRYCLARMPARAEYVFTVARKMPIVPTHYGLGFFMLLGMLFIWSANHRLNLGYALIFLLLMIMLLSAVLTAHSLAQLKIYVADAPPVWAGDPAYFPLYITELAQKPRAGLWISQKMQLHWCDGIAAGATKVEYFKQETTKRGWQTLDFLQMYSTLPFGLFVSWQWLRCSARVLVYPRPAGNQPLPYDVQTQTQGTLQLSGKGEEDLAGLSVYRAGDPLSRVAWKQSARSKERLIKRFSGAAAQKVVLDFAKTRGDTEARLSQMAQWILDCEAQKISYSFVLEHYYLDFSSGKEHRDRCLQRLAEYESP</sequence>
<dbReference type="STRING" id="246195.DNO_0841"/>
<keyword evidence="3" id="KW-1185">Reference proteome</keyword>
<dbReference type="EMBL" id="CP000513">
    <property type="protein sequence ID" value="ABQ14356.1"/>
    <property type="molecule type" value="Genomic_DNA"/>
</dbReference>
<evidence type="ECO:0000256" key="1">
    <source>
        <dbReference type="SAM" id="Phobius"/>
    </source>
</evidence>
<keyword evidence="1" id="KW-0472">Membrane</keyword>
<organism evidence="2 3">
    <name type="scientific">Dichelobacter nodosus (strain VCS1703A)</name>
    <dbReference type="NCBI Taxonomy" id="246195"/>
    <lineage>
        <taxon>Bacteria</taxon>
        <taxon>Pseudomonadati</taxon>
        <taxon>Pseudomonadota</taxon>
        <taxon>Gammaproteobacteria</taxon>
        <taxon>Cardiobacteriales</taxon>
        <taxon>Cardiobacteriaceae</taxon>
        <taxon>Dichelobacter</taxon>
    </lineage>
</organism>
<protein>
    <submittedName>
        <fullName evidence="2">Uncharacterized protein</fullName>
    </submittedName>
</protein>
<gene>
    <name evidence="2" type="ordered locus">DNO_0841</name>
</gene>
<proteinExistence type="predicted"/>
<dbReference type="eggNOG" id="COG1721">
    <property type="taxonomic scope" value="Bacteria"/>
</dbReference>
<dbReference type="HOGENOM" id="CLU_054568_0_1_6"/>
<dbReference type="KEGG" id="dno:DNO_0841"/>
<feature type="transmembrane region" description="Helical" evidence="1">
    <location>
        <begin position="39"/>
        <end position="55"/>
    </location>
</feature>
<dbReference type="AlphaFoldDB" id="A5EYE1"/>
<accession>A5EYE1</accession>
<reference evidence="2 3" key="1">
    <citation type="journal article" date="2007" name="Nat. Biotechnol.">
        <title>Genome sequence and identification of candidate vaccine antigens from the animal pathogen Dichelobacter nodosus.</title>
        <authorList>
            <person name="Myers G.S."/>
            <person name="Parker D."/>
            <person name="Al-Hasani K."/>
            <person name="Kennan R.M."/>
            <person name="Seemann T."/>
            <person name="Ren Q."/>
            <person name="Badger J.H."/>
            <person name="Selengut J.D."/>
            <person name="Deboy R.T."/>
            <person name="Tettelin H."/>
            <person name="Boyce J.D."/>
            <person name="McCarl V.P."/>
            <person name="Han X."/>
            <person name="Nelson W.C."/>
            <person name="Madupu R."/>
            <person name="Mohamoud Y."/>
            <person name="Holley T."/>
            <person name="Fedorova N."/>
            <person name="Khouri H."/>
            <person name="Bottomley S.P."/>
            <person name="Whittington R.J."/>
            <person name="Adler B."/>
            <person name="Songer J.G."/>
            <person name="Rood J.I."/>
            <person name="Paulsen I.T."/>
        </authorList>
    </citation>
    <scope>NUCLEOTIDE SEQUENCE [LARGE SCALE GENOMIC DNA]</scope>
    <source>
        <strain evidence="2 3">VCS1703A</strain>
    </source>
</reference>
<dbReference type="OrthoDB" id="5298497at2"/>
<keyword evidence="1" id="KW-0812">Transmembrane</keyword>
<dbReference type="RefSeq" id="WP_012031164.1">
    <property type="nucleotide sequence ID" value="NC_009446.1"/>
</dbReference>
<dbReference type="Proteomes" id="UP000000248">
    <property type="component" value="Chromosome"/>
</dbReference>
<feature type="transmembrane region" description="Helical" evidence="1">
    <location>
        <begin position="61"/>
        <end position="81"/>
    </location>
</feature>
<name>A5EYE1_DICNV</name>
<keyword evidence="1" id="KW-1133">Transmembrane helix</keyword>
<evidence type="ECO:0000313" key="3">
    <source>
        <dbReference type="Proteomes" id="UP000000248"/>
    </source>
</evidence>